<dbReference type="Proteomes" id="UP000652761">
    <property type="component" value="Unassembled WGS sequence"/>
</dbReference>
<sequence>MRVNTTWAPVAIAFPVFERLGSGRDGLAGRDEITMLLCVANPVTTARAVATGSRQGRVSRPGRDGPMRRDLSSETGETSQQRQGVRRAGETGR</sequence>
<reference evidence="2" key="1">
    <citation type="submission" date="2017-07" db="EMBL/GenBank/DDBJ databases">
        <title>Taro Niue Genome Assembly and Annotation.</title>
        <authorList>
            <person name="Atibalentja N."/>
            <person name="Keating K."/>
            <person name="Fields C.J."/>
        </authorList>
    </citation>
    <scope>NUCLEOTIDE SEQUENCE</scope>
    <source>
        <strain evidence="2">Niue_2</strain>
        <tissue evidence="2">Leaf</tissue>
    </source>
</reference>
<evidence type="ECO:0000313" key="3">
    <source>
        <dbReference type="Proteomes" id="UP000652761"/>
    </source>
</evidence>
<keyword evidence="3" id="KW-1185">Reference proteome</keyword>
<name>A0A843UMC6_COLES</name>
<evidence type="ECO:0000256" key="1">
    <source>
        <dbReference type="SAM" id="MobiDB-lite"/>
    </source>
</evidence>
<proteinExistence type="predicted"/>
<organism evidence="2 3">
    <name type="scientific">Colocasia esculenta</name>
    <name type="common">Wild taro</name>
    <name type="synonym">Arum esculentum</name>
    <dbReference type="NCBI Taxonomy" id="4460"/>
    <lineage>
        <taxon>Eukaryota</taxon>
        <taxon>Viridiplantae</taxon>
        <taxon>Streptophyta</taxon>
        <taxon>Embryophyta</taxon>
        <taxon>Tracheophyta</taxon>
        <taxon>Spermatophyta</taxon>
        <taxon>Magnoliopsida</taxon>
        <taxon>Liliopsida</taxon>
        <taxon>Araceae</taxon>
        <taxon>Aroideae</taxon>
        <taxon>Colocasieae</taxon>
        <taxon>Colocasia</taxon>
    </lineage>
</organism>
<protein>
    <submittedName>
        <fullName evidence="2">Uncharacterized protein</fullName>
    </submittedName>
</protein>
<gene>
    <name evidence="2" type="ORF">Taro_015992</name>
</gene>
<feature type="compositionally biased region" description="Polar residues" evidence="1">
    <location>
        <begin position="73"/>
        <end position="83"/>
    </location>
</feature>
<feature type="compositionally biased region" description="Basic and acidic residues" evidence="1">
    <location>
        <begin position="61"/>
        <end position="72"/>
    </location>
</feature>
<comment type="caution">
    <text evidence="2">The sequence shown here is derived from an EMBL/GenBank/DDBJ whole genome shotgun (WGS) entry which is preliminary data.</text>
</comment>
<dbReference type="AlphaFoldDB" id="A0A843UMC6"/>
<dbReference type="EMBL" id="NMUH01000698">
    <property type="protein sequence ID" value="MQL83497.1"/>
    <property type="molecule type" value="Genomic_DNA"/>
</dbReference>
<feature type="region of interest" description="Disordered" evidence="1">
    <location>
        <begin position="49"/>
        <end position="93"/>
    </location>
</feature>
<evidence type="ECO:0000313" key="2">
    <source>
        <dbReference type="EMBL" id="MQL83497.1"/>
    </source>
</evidence>
<accession>A0A843UMC6</accession>